<dbReference type="InterPro" id="IPR045851">
    <property type="entry name" value="AMP-bd_C_sf"/>
</dbReference>
<dbReference type="RefSeq" id="WP_014374119.1">
    <property type="nucleotide sequence ID" value="NC_016943.1"/>
</dbReference>
<dbReference type="OrthoDB" id="3444674at2"/>
<sequence length="521" mass="54707">MPSVALRPTMTLGEVVGAATEGSGDAWLAADGDVLTLQQLTARAGDLAARLRGAGVGPGDHVGLLLPNGTGYVEGFFATILLGGVVVPLDGGLTERELGEIQEVLPLRATLADRGRPGAGRLDVVLSDGVWQIPGAPDSVPGPPAPRQRDDPAAVFFTSGTTGAPKPVTLTHHGLVRPLIALQRLHGAFFSGSPLERVRRVATVTSRHGTKLLRAAGRQTWLTVSPFRSMAGHQVLTGSLLLGHNLVTSAGFSPRRVLELVDRHRVNVLAGTPAMAELLLRIEDLSRYDLGSLLVLGLGGGPTAPDLVERARDRLGCAVTVGYGSTELGGGVLATRLEDSLTAQAETVGRPFPGTEVRIVDGSGADVPAGTPGELLARPPGSGADAPWHRTRDLGVRDGSGNIRILGRVDDLIVRGGQNVHPQELERVLAELPAVRRCAAVGVPVRGDQQVWVFVVPAEGQEVTAEEIRRHCRANLSPAKQPDRVRVVETLPVNEYGEIRRNLLREQAAGGPVAVGEENGS</sequence>
<feature type="domain" description="AMP-dependent synthetase/ligase" evidence="2">
    <location>
        <begin position="30"/>
        <end position="381"/>
    </location>
</feature>
<dbReference type="STRING" id="1146883.BLASA_0223"/>
<dbReference type="GO" id="GO:0016878">
    <property type="term" value="F:acid-thiol ligase activity"/>
    <property type="evidence" value="ECO:0007669"/>
    <property type="project" value="UniProtKB-ARBA"/>
</dbReference>
<dbReference type="InterPro" id="IPR025110">
    <property type="entry name" value="AMP-bd_C"/>
</dbReference>
<evidence type="ECO:0000259" key="2">
    <source>
        <dbReference type="Pfam" id="PF00501"/>
    </source>
</evidence>
<reference evidence="4 5" key="1">
    <citation type="journal article" date="2012" name="J. Bacteriol.">
        <title>Genome Sequence of Blastococcus saxobsidens DD2, a Stone-Inhabiting Bacterium.</title>
        <authorList>
            <person name="Chouaia B."/>
            <person name="Crotti E."/>
            <person name="Brusetti L."/>
            <person name="Daffonchio D."/>
            <person name="Essoussi I."/>
            <person name="Nouioui I."/>
            <person name="Sbissi I."/>
            <person name="Ghodhbane-Gtari F."/>
            <person name="Gtari M."/>
            <person name="Vacherie B."/>
            <person name="Barbe V."/>
            <person name="Medigue C."/>
            <person name="Gury J."/>
            <person name="Pujic P."/>
            <person name="Normand P."/>
        </authorList>
    </citation>
    <scope>NUCLEOTIDE SEQUENCE [LARGE SCALE GENOMIC DNA]</scope>
    <source>
        <strain evidence="4 5">DD2</strain>
    </source>
</reference>
<dbReference type="PANTHER" id="PTHR43767">
    <property type="entry name" value="LONG-CHAIN-FATTY-ACID--COA LIGASE"/>
    <property type="match status" value="1"/>
</dbReference>
<dbReference type="Proteomes" id="UP000007517">
    <property type="component" value="Chromosome"/>
</dbReference>
<dbReference type="Gene3D" id="3.30.300.30">
    <property type="match status" value="1"/>
</dbReference>
<dbReference type="AlphaFoldDB" id="H6RL72"/>
<evidence type="ECO:0000259" key="3">
    <source>
        <dbReference type="Pfam" id="PF13193"/>
    </source>
</evidence>
<dbReference type="KEGG" id="bsd:BLASA_0223"/>
<dbReference type="HOGENOM" id="CLU_000022_59_0_11"/>
<dbReference type="eggNOG" id="COG0318">
    <property type="taxonomic scope" value="Bacteria"/>
</dbReference>
<dbReference type="EC" id="6.2.1.-" evidence="4"/>
<organism evidence="4 5">
    <name type="scientific">Blastococcus saxobsidens (strain DD2)</name>
    <dbReference type="NCBI Taxonomy" id="1146883"/>
    <lineage>
        <taxon>Bacteria</taxon>
        <taxon>Bacillati</taxon>
        <taxon>Actinomycetota</taxon>
        <taxon>Actinomycetes</taxon>
        <taxon>Geodermatophilales</taxon>
        <taxon>Geodermatophilaceae</taxon>
        <taxon>Blastococcus</taxon>
    </lineage>
</organism>
<dbReference type="SUPFAM" id="SSF56801">
    <property type="entry name" value="Acetyl-CoA synthetase-like"/>
    <property type="match status" value="1"/>
</dbReference>
<evidence type="ECO:0000313" key="4">
    <source>
        <dbReference type="EMBL" id="CCG01202.1"/>
    </source>
</evidence>
<feature type="domain" description="AMP-binding enzyme C-terminal" evidence="3">
    <location>
        <begin position="424"/>
        <end position="495"/>
    </location>
</feature>
<proteinExistence type="predicted"/>
<name>H6RL72_BLASD</name>
<protein>
    <submittedName>
        <fullName evidence="4">Putative acyl CoA synthase</fullName>
        <ecNumber evidence="4">6.2.1.-</ecNumber>
    </submittedName>
</protein>
<dbReference type="InterPro" id="IPR042099">
    <property type="entry name" value="ANL_N_sf"/>
</dbReference>
<keyword evidence="5" id="KW-1185">Reference proteome</keyword>
<dbReference type="InterPro" id="IPR000873">
    <property type="entry name" value="AMP-dep_synth/lig_dom"/>
</dbReference>
<feature type="region of interest" description="Disordered" evidence="1">
    <location>
        <begin position="368"/>
        <end position="388"/>
    </location>
</feature>
<accession>H6RL72</accession>
<dbReference type="EMBL" id="FO117623">
    <property type="protein sequence ID" value="CCG01202.1"/>
    <property type="molecule type" value="Genomic_DNA"/>
</dbReference>
<dbReference type="Gene3D" id="3.40.50.12780">
    <property type="entry name" value="N-terminal domain of ligase-like"/>
    <property type="match status" value="1"/>
</dbReference>
<dbReference type="Pfam" id="PF00501">
    <property type="entry name" value="AMP-binding"/>
    <property type="match status" value="1"/>
</dbReference>
<evidence type="ECO:0000313" key="5">
    <source>
        <dbReference type="Proteomes" id="UP000007517"/>
    </source>
</evidence>
<dbReference type="InterPro" id="IPR050237">
    <property type="entry name" value="ATP-dep_AMP-bd_enzyme"/>
</dbReference>
<dbReference type="PANTHER" id="PTHR43767:SF1">
    <property type="entry name" value="NONRIBOSOMAL PEPTIDE SYNTHASE PES1 (EUROFUNG)-RELATED"/>
    <property type="match status" value="1"/>
</dbReference>
<keyword evidence="4" id="KW-0436">Ligase</keyword>
<gene>
    <name evidence="4" type="ordered locus">BLASA_0223</name>
</gene>
<dbReference type="PROSITE" id="PS00455">
    <property type="entry name" value="AMP_BINDING"/>
    <property type="match status" value="1"/>
</dbReference>
<evidence type="ECO:0000256" key="1">
    <source>
        <dbReference type="SAM" id="MobiDB-lite"/>
    </source>
</evidence>
<reference evidence="5" key="2">
    <citation type="submission" date="2012-02" db="EMBL/GenBank/DDBJ databases">
        <title>Complete genome sequence of Blastococcus saxobsidens strain DD2.</title>
        <authorList>
            <person name="Genoscope."/>
        </authorList>
    </citation>
    <scope>NUCLEOTIDE SEQUENCE [LARGE SCALE GENOMIC DNA]</scope>
    <source>
        <strain evidence="5">DD2</strain>
    </source>
</reference>
<dbReference type="Pfam" id="PF13193">
    <property type="entry name" value="AMP-binding_C"/>
    <property type="match status" value="1"/>
</dbReference>
<dbReference type="InterPro" id="IPR020845">
    <property type="entry name" value="AMP-binding_CS"/>
</dbReference>